<dbReference type="InterPro" id="IPR012938">
    <property type="entry name" value="Glc/Sorbosone_DH"/>
</dbReference>
<dbReference type="Proteomes" id="UP000000849">
    <property type="component" value="Chromosome"/>
</dbReference>
<dbReference type="Gene3D" id="2.120.10.30">
    <property type="entry name" value="TolB, C-terminal domain"/>
    <property type="match status" value="1"/>
</dbReference>
<feature type="compositionally biased region" description="Low complexity" evidence="1">
    <location>
        <begin position="44"/>
        <end position="57"/>
    </location>
</feature>
<proteinExistence type="predicted"/>
<dbReference type="AlphaFoldDB" id="D5UGM4"/>
<feature type="region of interest" description="Disordered" evidence="1">
    <location>
        <begin position="32"/>
        <end position="57"/>
    </location>
</feature>
<dbReference type="PANTHER" id="PTHR19328:SF13">
    <property type="entry name" value="HIPL1 PROTEIN"/>
    <property type="match status" value="1"/>
</dbReference>
<dbReference type="RefSeq" id="WP_013117456.1">
    <property type="nucleotide sequence ID" value="NC_014151.1"/>
</dbReference>
<protein>
    <submittedName>
        <fullName evidence="4">Putative oxidoreductase</fullName>
    </submittedName>
</protein>
<gene>
    <name evidence="4" type="ordered locus">Cfla_2231</name>
</gene>
<dbReference type="HOGENOM" id="CLU_012253_0_0_11"/>
<dbReference type="Pfam" id="PF07995">
    <property type="entry name" value="GSDH"/>
    <property type="match status" value="1"/>
</dbReference>
<dbReference type="PROSITE" id="PS51257">
    <property type="entry name" value="PROKAR_LIPOPROTEIN"/>
    <property type="match status" value="1"/>
</dbReference>
<accession>D5UGM4</accession>
<sequence length="388" mass="39950">MRPPQSPSRRTARRTARTAALVAGLAAGLAGCTPTTTETPDPRVASAAATGPGTPVATLGEPEELTTGLEAPWGLTFLPDGSALVSERISGRILHVAAEGGPPREVGVVPDVAVSSEGGLLGIAASPDFAQDRTVYASVSGRDENRIVALTVAEDLGSLAVDRVLLDGILTADRHHGGRLAIGPDGHLWIGTGDAFEPENAADDDSLNGKILRIATDGSIPVDNPQGSPIYSRGHRNVQGITFGPDGTAYASELGHRTWDEVNVLRPGEDYGWPATEGVAGDTGVPPIATLHPDDASPSGVAHAAGSLWIGALGGQRLWQLPVDGPAATADPIEHLTGTYGRIRTVEVAPDGALWLITSNTDRATWGGTDPRPGDDRILRVEVVAAGG</sequence>
<evidence type="ECO:0000313" key="5">
    <source>
        <dbReference type="Proteomes" id="UP000000849"/>
    </source>
</evidence>
<dbReference type="EMBL" id="CP001964">
    <property type="protein sequence ID" value="ADG75122.1"/>
    <property type="molecule type" value="Genomic_DNA"/>
</dbReference>
<dbReference type="KEGG" id="cfl:Cfla_2231"/>
<dbReference type="PANTHER" id="PTHR19328">
    <property type="entry name" value="HEDGEHOG-INTERACTING PROTEIN"/>
    <property type="match status" value="1"/>
</dbReference>
<feature type="domain" description="Glucose/Sorbosone dehydrogenase" evidence="3">
    <location>
        <begin position="69"/>
        <end position="362"/>
    </location>
</feature>
<organism evidence="4 5">
    <name type="scientific">Cellulomonas flavigena (strain ATCC 482 / DSM 20109 / BCRC 11376 / JCM 18109 / NBRC 3775 / NCIMB 8073 / NRS 134)</name>
    <dbReference type="NCBI Taxonomy" id="446466"/>
    <lineage>
        <taxon>Bacteria</taxon>
        <taxon>Bacillati</taxon>
        <taxon>Actinomycetota</taxon>
        <taxon>Actinomycetes</taxon>
        <taxon>Micrococcales</taxon>
        <taxon>Cellulomonadaceae</taxon>
        <taxon>Cellulomonas</taxon>
    </lineage>
</organism>
<evidence type="ECO:0000259" key="3">
    <source>
        <dbReference type="Pfam" id="PF07995"/>
    </source>
</evidence>
<evidence type="ECO:0000256" key="1">
    <source>
        <dbReference type="SAM" id="MobiDB-lite"/>
    </source>
</evidence>
<keyword evidence="5" id="KW-1185">Reference proteome</keyword>
<dbReference type="OrthoDB" id="9770043at2"/>
<dbReference type="InterPro" id="IPR011042">
    <property type="entry name" value="6-blade_b-propeller_TolB-like"/>
</dbReference>
<evidence type="ECO:0000313" key="4">
    <source>
        <dbReference type="EMBL" id="ADG75122.1"/>
    </source>
</evidence>
<name>D5UGM4_CELFN</name>
<reference evidence="4 5" key="1">
    <citation type="journal article" date="2010" name="Stand. Genomic Sci.">
        <title>Complete genome sequence of Cellulomonas flavigena type strain (134).</title>
        <authorList>
            <person name="Abt B."/>
            <person name="Foster B."/>
            <person name="Lapidus A."/>
            <person name="Clum A."/>
            <person name="Sun H."/>
            <person name="Pukall R."/>
            <person name="Lucas S."/>
            <person name="Glavina Del Rio T."/>
            <person name="Nolan M."/>
            <person name="Tice H."/>
            <person name="Cheng J.F."/>
            <person name="Pitluck S."/>
            <person name="Liolios K."/>
            <person name="Ivanova N."/>
            <person name="Mavromatis K."/>
            <person name="Ovchinnikova G."/>
            <person name="Pati A."/>
            <person name="Goodwin L."/>
            <person name="Chen A."/>
            <person name="Palaniappan K."/>
            <person name="Land M."/>
            <person name="Hauser L."/>
            <person name="Chang Y.J."/>
            <person name="Jeffries C.D."/>
            <person name="Rohde M."/>
            <person name="Goker M."/>
            <person name="Woyke T."/>
            <person name="Bristow J."/>
            <person name="Eisen J.A."/>
            <person name="Markowitz V."/>
            <person name="Hugenholtz P."/>
            <person name="Kyrpides N.C."/>
            <person name="Klenk H.P."/>
        </authorList>
    </citation>
    <scope>NUCLEOTIDE SEQUENCE [LARGE SCALE GENOMIC DNA]</scope>
    <source>
        <strain evidence="5">ATCC 482 / DSM 20109 / BCRC 11376 / JCM 18109 / NBRC 3775 / NCIMB 8073 / NRS 134</strain>
    </source>
</reference>
<dbReference type="SUPFAM" id="SSF50952">
    <property type="entry name" value="Soluble quinoprotein glucose dehydrogenase"/>
    <property type="match status" value="1"/>
</dbReference>
<evidence type="ECO:0000256" key="2">
    <source>
        <dbReference type="SAM" id="SignalP"/>
    </source>
</evidence>
<keyword evidence="2" id="KW-0732">Signal</keyword>
<feature type="signal peptide" evidence="2">
    <location>
        <begin position="1"/>
        <end position="32"/>
    </location>
</feature>
<dbReference type="eggNOG" id="COG2133">
    <property type="taxonomic scope" value="Bacteria"/>
</dbReference>
<feature type="chain" id="PRO_5003077393" evidence="2">
    <location>
        <begin position="33"/>
        <end position="388"/>
    </location>
</feature>
<dbReference type="InterPro" id="IPR011041">
    <property type="entry name" value="Quinoprot_gluc/sorb_DH_b-prop"/>
</dbReference>